<dbReference type="Proteomes" id="UP000190188">
    <property type="component" value="Unassembled WGS sequence"/>
</dbReference>
<dbReference type="AlphaFoldDB" id="A0A1T2XN10"/>
<protein>
    <recommendedName>
        <fullName evidence="3">Cold-shock protein</fullName>
    </recommendedName>
</protein>
<name>A0A1T2XN10_9BACL</name>
<evidence type="ECO:0000313" key="2">
    <source>
        <dbReference type="Proteomes" id="UP000190188"/>
    </source>
</evidence>
<dbReference type="OrthoDB" id="1955171at2"/>
<evidence type="ECO:0000313" key="1">
    <source>
        <dbReference type="EMBL" id="OPA81202.1"/>
    </source>
</evidence>
<gene>
    <name evidence="1" type="ORF">BVG16_02425</name>
</gene>
<dbReference type="InterPro" id="IPR025916">
    <property type="entry name" value="YdjO"/>
</dbReference>
<reference evidence="1 2" key="1">
    <citation type="submission" date="2017-01" db="EMBL/GenBank/DDBJ databases">
        <title>Genome analysis of Paenibacillus selenitrireducens ES3-24.</title>
        <authorList>
            <person name="Xu D."/>
            <person name="Yao R."/>
            <person name="Zheng S."/>
        </authorList>
    </citation>
    <scope>NUCLEOTIDE SEQUENCE [LARGE SCALE GENOMIC DNA]</scope>
    <source>
        <strain evidence="1 2">ES3-24</strain>
    </source>
</reference>
<comment type="caution">
    <text evidence="1">The sequence shown here is derived from an EMBL/GenBank/DDBJ whole genome shotgun (WGS) entry which is preliminary data.</text>
</comment>
<sequence length="79" mass="9382">MYYRRKSLEEIPQEDTTIWSCQKEDCNGWIRDNFAFENEPECHICHSPMIRSTKMLPLITNSNKDMKSLRKGTQISKID</sequence>
<evidence type="ECO:0008006" key="3">
    <source>
        <dbReference type="Google" id="ProtNLM"/>
    </source>
</evidence>
<proteinExistence type="predicted"/>
<dbReference type="STRING" id="1324314.BVG16_02425"/>
<keyword evidence="2" id="KW-1185">Reference proteome</keyword>
<dbReference type="EMBL" id="MSZX01000001">
    <property type="protein sequence ID" value="OPA81202.1"/>
    <property type="molecule type" value="Genomic_DNA"/>
</dbReference>
<dbReference type="Pfam" id="PF14169">
    <property type="entry name" value="YdjO"/>
    <property type="match status" value="1"/>
</dbReference>
<accession>A0A1T2XN10</accession>
<dbReference type="RefSeq" id="WP_078496933.1">
    <property type="nucleotide sequence ID" value="NZ_MSZX01000001.1"/>
</dbReference>
<organism evidence="1 2">
    <name type="scientific">Paenibacillus selenitireducens</name>
    <dbReference type="NCBI Taxonomy" id="1324314"/>
    <lineage>
        <taxon>Bacteria</taxon>
        <taxon>Bacillati</taxon>
        <taxon>Bacillota</taxon>
        <taxon>Bacilli</taxon>
        <taxon>Bacillales</taxon>
        <taxon>Paenibacillaceae</taxon>
        <taxon>Paenibacillus</taxon>
    </lineage>
</organism>